<name>A0A0L6V2P8_9BASI</name>
<dbReference type="AlphaFoldDB" id="A0A0L6V2P8"/>
<organism evidence="1 2">
    <name type="scientific">Puccinia sorghi</name>
    <dbReference type="NCBI Taxonomy" id="27349"/>
    <lineage>
        <taxon>Eukaryota</taxon>
        <taxon>Fungi</taxon>
        <taxon>Dikarya</taxon>
        <taxon>Basidiomycota</taxon>
        <taxon>Pucciniomycotina</taxon>
        <taxon>Pucciniomycetes</taxon>
        <taxon>Pucciniales</taxon>
        <taxon>Pucciniaceae</taxon>
        <taxon>Puccinia</taxon>
    </lineage>
</organism>
<protein>
    <submittedName>
        <fullName evidence="1">Uncharacterized protein</fullName>
    </submittedName>
</protein>
<proteinExistence type="predicted"/>
<sequence>MGVESTLSHMFLSPSAIDITSFLGQPLAPDYLICKVFIPETALCLIAEDLKTCP</sequence>
<dbReference type="OrthoDB" id="128308at2759"/>
<accession>A0A0L6V2P8</accession>
<keyword evidence="2" id="KW-1185">Reference proteome</keyword>
<dbReference type="EMBL" id="LAVV01007710">
    <property type="protein sequence ID" value="KNZ55033.1"/>
    <property type="molecule type" value="Genomic_DNA"/>
</dbReference>
<reference evidence="1 2" key="1">
    <citation type="submission" date="2015-08" db="EMBL/GenBank/DDBJ databases">
        <title>Next Generation Sequencing and Analysis of the Genome of Puccinia sorghi L Schw, the Causal Agent of Maize Common Rust.</title>
        <authorList>
            <person name="Rochi L."/>
            <person name="Burguener G."/>
            <person name="Darino M."/>
            <person name="Turjanski A."/>
            <person name="Kreff E."/>
            <person name="Dieguez M.J."/>
            <person name="Sacco F."/>
        </authorList>
    </citation>
    <scope>NUCLEOTIDE SEQUENCE [LARGE SCALE GENOMIC DNA]</scope>
    <source>
        <strain evidence="1 2">RO10H11247</strain>
    </source>
</reference>
<evidence type="ECO:0000313" key="1">
    <source>
        <dbReference type="EMBL" id="KNZ55033.1"/>
    </source>
</evidence>
<gene>
    <name evidence="1" type="ORF">VP01_2788g4</name>
</gene>
<evidence type="ECO:0000313" key="2">
    <source>
        <dbReference type="Proteomes" id="UP000037035"/>
    </source>
</evidence>
<comment type="caution">
    <text evidence="1">The sequence shown here is derived from an EMBL/GenBank/DDBJ whole genome shotgun (WGS) entry which is preliminary data.</text>
</comment>
<dbReference type="VEuPathDB" id="FungiDB:VP01_2788g4"/>
<dbReference type="Proteomes" id="UP000037035">
    <property type="component" value="Unassembled WGS sequence"/>
</dbReference>